<dbReference type="Proteomes" id="UP000664167">
    <property type="component" value="Unassembled WGS sequence"/>
</dbReference>
<keyword evidence="4" id="KW-1185">Reference proteome</keyword>
<comment type="caution">
    <text evidence="3">The sequence shown here is derived from an EMBL/GenBank/DDBJ whole genome shotgun (WGS) entry which is preliminary data.</text>
</comment>
<evidence type="ECO:0000259" key="2">
    <source>
        <dbReference type="Pfam" id="PF06527"/>
    </source>
</evidence>
<evidence type="ECO:0000313" key="4">
    <source>
        <dbReference type="Proteomes" id="UP000664167"/>
    </source>
</evidence>
<sequence>MGNRGLPRRLPAVPVPVDGESFPSWLNRAAADWQIAPGQAAQALGLECHPSYSGVRALRFGAALTPRSLQSITAATGLEAQVIQAMQLSRYAGTVLDFTGREEPGQREESYARLRNREWALFTSSRACPKCLASVPVWPLWWRLGMAAVCPEHRVLLVDTCGQCHARLGSGYTGHPRGLTTRSQILDLDLCNNRRPASRRRKAGLCGQRLATLPTVPVSAELADLQQRILVIAGGGPAQVAGTPVAPAEFFAALRFFAAMVRLVATAEEIAICAALPHTAAAVFTADQQERQRASRGGGRSQLQASPPSAAHAAAVLALSAPALFAPDRSTCQSALATWMDRAVALRRTPGKSDPLRPIPRPACLEPLVRAAVRPASRVAGVLTRRPQPSPSFTAAHLPHLADAGDYTALIARHLPGTAETSGRRLAALALARLAGAASWRGAGTALDMDPFKAARATNTLVQRINDAGGFWRDIEQLGARAIERGLIDYAARRRTLADLTAVPHAVLFEVCHPLGCDVTAQRCRHAAAWIWQHFTGGDVREAPAYAPGLWASAGRSSVREGGRRFATWLPAPVARQLTAYGESLLDAATPGRKGA</sequence>
<dbReference type="Pfam" id="PF06527">
    <property type="entry name" value="TniQ"/>
    <property type="match status" value="1"/>
</dbReference>
<feature type="domain" description="TniQ" evidence="2">
    <location>
        <begin position="12"/>
        <end position="157"/>
    </location>
</feature>
<reference evidence="3" key="1">
    <citation type="submission" date="2021-03" db="EMBL/GenBank/DDBJ databases">
        <title>Streptomyces poriferae sp. nov., a novel marine sponge-derived Actinobacteria species with anti-MRSA activity.</title>
        <authorList>
            <person name="Sandoval-Powers M."/>
            <person name="Kralova S."/>
            <person name="Nguyen G.-S."/>
            <person name="Fawwal D."/>
            <person name="Degnes K."/>
            <person name="Klinkenberg G."/>
            <person name="Sletta H."/>
            <person name="Wentzel A."/>
            <person name="Liles M.R."/>
        </authorList>
    </citation>
    <scope>NUCLEOTIDE SEQUENCE</scope>
    <source>
        <strain evidence="3">DSM 41794</strain>
    </source>
</reference>
<name>A0A939F9J2_9ACTN</name>
<dbReference type="AlphaFoldDB" id="A0A939F9J2"/>
<organism evidence="3 4">
    <name type="scientific">Streptomyces beijiangensis</name>
    <dbReference type="NCBI Taxonomy" id="163361"/>
    <lineage>
        <taxon>Bacteria</taxon>
        <taxon>Bacillati</taxon>
        <taxon>Actinomycetota</taxon>
        <taxon>Actinomycetes</taxon>
        <taxon>Kitasatosporales</taxon>
        <taxon>Streptomycetaceae</taxon>
        <taxon>Streptomyces</taxon>
    </lineage>
</organism>
<dbReference type="RefSeq" id="WP_206962399.1">
    <property type="nucleotide sequence ID" value="NZ_BAAAJJ010000019.1"/>
</dbReference>
<evidence type="ECO:0000313" key="3">
    <source>
        <dbReference type="EMBL" id="MBO0512970.1"/>
    </source>
</evidence>
<proteinExistence type="predicted"/>
<dbReference type="InterPro" id="IPR009492">
    <property type="entry name" value="TniQ"/>
</dbReference>
<feature type="region of interest" description="Disordered" evidence="1">
    <location>
        <begin position="287"/>
        <end position="306"/>
    </location>
</feature>
<evidence type="ECO:0000256" key="1">
    <source>
        <dbReference type="SAM" id="MobiDB-lite"/>
    </source>
</evidence>
<dbReference type="EMBL" id="JAFLRJ010000128">
    <property type="protein sequence ID" value="MBO0512970.1"/>
    <property type="molecule type" value="Genomic_DNA"/>
</dbReference>
<accession>A0A939F9J2</accession>
<gene>
    <name evidence="3" type="ORF">J0695_14290</name>
</gene>
<protein>
    <submittedName>
        <fullName evidence="3">TniQ family protein</fullName>
    </submittedName>
</protein>